<dbReference type="SUPFAM" id="SSF47459">
    <property type="entry name" value="HLH, helix-loop-helix DNA-binding domain"/>
    <property type="match status" value="1"/>
</dbReference>
<proteinExistence type="predicted"/>
<evidence type="ECO:0000256" key="3">
    <source>
        <dbReference type="ARBA" id="ARBA00023125"/>
    </source>
</evidence>
<dbReference type="InterPro" id="IPR011598">
    <property type="entry name" value="bHLH_dom"/>
</dbReference>
<name>A0A8W8NMR0_MAGGI</name>
<evidence type="ECO:0000259" key="6">
    <source>
        <dbReference type="PROSITE" id="PS50888"/>
    </source>
</evidence>
<dbReference type="PANTHER" id="PTHR11793:SF13">
    <property type="entry name" value="PROTEIN DAUGHTERLESS"/>
    <property type="match status" value="1"/>
</dbReference>
<keyword evidence="2" id="KW-0805">Transcription regulation</keyword>
<keyword evidence="8" id="KW-1185">Reference proteome</keyword>
<dbReference type="SMART" id="SM00353">
    <property type="entry name" value="HLH"/>
    <property type="match status" value="1"/>
</dbReference>
<sequence length="261" mass="27936">MALLTPSPLLPWRRRKRNQLIIKGRLLRGQKNKSRVLNTSLLGSRLMLVCYGFCRIRVRDINDAFKELGQMVALHSGTSQPLTKLMILQHAVNVITSLEHQVRERNLNPKAACLKRREEEKTEELPGGRGGMTADDLAAQQAALSVEFLLGSASLSQMGSCGGGGRGGGVSMNNAPTNRHSAYPYMSGGGQENSPYMMGGEPPAMKYSDSKCSSSKSMESEMAMNGMGLSSSSGGGGLDHCGPGDMGMLARLTSDQGHSTC</sequence>
<reference evidence="7" key="1">
    <citation type="submission" date="2022-08" db="UniProtKB">
        <authorList>
            <consortium name="EnsemblMetazoa"/>
        </authorList>
    </citation>
    <scope>IDENTIFICATION</scope>
    <source>
        <strain evidence="7">05x7-T-G4-1.051#20</strain>
    </source>
</reference>
<evidence type="ECO:0000313" key="8">
    <source>
        <dbReference type="Proteomes" id="UP000005408"/>
    </source>
</evidence>
<dbReference type="GO" id="GO:0000978">
    <property type="term" value="F:RNA polymerase II cis-regulatory region sequence-specific DNA binding"/>
    <property type="evidence" value="ECO:0007669"/>
    <property type="project" value="TreeGrafter"/>
</dbReference>
<dbReference type="PROSITE" id="PS50888">
    <property type="entry name" value="BHLH"/>
    <property type="match status" value="1"/>
</dbReference>
<dbReference type="PANTHER" id="PTHR11793">
    <property type="entry name" value="BASIC HELIX-LOOP-HELIX TRANSCRIPTION FACTOR"/>
    <property type="match status" value="1"/>
</dbReference>
<comment type="subcellular location">
    <subcellularLocation>
        <location evidence="1">Nucleus</location>
    </subcellularLocation>
</comment>
<dbReference type="InterPro" id="IPR051098">
    <property type="entry name" value="NeuroDiff_E-box_TFs"/>
</dbReference>
<dbReference type="Gene3D" id="4.10.280.10">
    <property type="entry name" value="Helix-loop-helix DNA-binding domain"/>
    <property type="match status" value="1"/>
</dbReference>
<dbReference type="EnsemblMetazoa" id="G8099.11">
    <property type="protein sequence ID" value="G8099.11:cds"/>
    <property type="gene ID" value="G8099"/>
</dbReference>
<dbReference type="InterPro" id="IPR036638">
    <property type="entry name" value="HLH_DNA-bd_sf"/>
</dbReference>
<feature type="domain" description="BHLH" evidence="6">
    <location>
        <begin position="45"/>
        <end position="98"/>
    </location>
</feature>
<dbReference type="AlphaFoldDB" id="A0A8W8NMR0"/>
<evidence type="ECO:0000256" key="2">
    <source>
        <dbReference type="ARBA" id="ARBA00023015"/>
    </source>
</evidence>
<protein>
    <recommendedName>
        <fullName evidence="6">BHLH domain-containing protein</fullName>
    </recommendedName>
</protein>
<evidence type="ECO:0000256" key="1">
    <source>
        <dbReference type="ARBA" id="ARBA00004123"/>
    </source>
</evidence>
<dbReference type="GO" id="GO:0005634">
    <property type="term" value="C:nucleus"/>
    <property type="evidence" value="ECO:0007669"/>
    <property type="project" value="UniProtKB-SubCell"/>
</dbReference>
<keyword evidence="3" id="KW-0238">DNA-binding</keyword>
<evidence type="ECO:0000256" key="5">
    <source>
        <dbReference type="ARBA" id="ARBA00023242"/>
    </source>
</evidence>
<dbReference type="GO" id="GO:0005667">
    <property type="term" value="C:transcription regulator complex"/>
    <property type="evidence" value="ECO:0007669"/>
    <property type="project" value="TreeGrafter"/>
</dbReference>
<keyword evidence="4" id="KW-0804">Transcription</keyword>
<organism evidence="7 8">
    <name type="scientific">Magallana gigas</name>
    <name type="common">Pacific oyster</name>
    <name type="synonym">Crassostrea gigas</name>
    <dbReference type="NCBI Taxonomy" id="29159"/>
    <lineage>
        <taxon>Eukaryota</taxon>
        <taxon>Metazoa</taxon>
        <taxon>Spiralia</taxon>
        <taxon>Lophotrochozoa</taxon>
        <taxon>Mollusca</taxon>
        <taxon>Bivalvia</taxon>
        <taxon>Autobranchia</taxon>
        <taxon>Pteriomorphia</taxon>
        <taxon>Ostreida</taxon>
        <taxon>Ostreoidea</taxon>
        <taxon>Ostreidae</taxon>
        <taxon>Magallana</taxon>
    </lineage>
</organism>
<keyword evidence="5" id="KW-0539">Nucleus</keyword>
<dbReference type="GO" id="GO:0000981">
    <property type="term" value="F:DNA-binding transcription factor activity, RNA polymerase II-specific"/>
    <property type="evidence" value="ECO:0007669"/>
    <property type="project" value="TreeGrafter"/>
</dbReference>
<dbReference type="GO" id="GO:0046983">
    <property type="term" value="F:protein dimerization activity"/>
    <property type="evidence" value="ECO:0007669"/>
    <property type="project" value="InterPro"/>
</dbReference>
<evidence type="ECO:0000313" key="7">
    <source>
        <dbReference type="EnsemblMetazoa" id="G8099.11:cds"/>
    </source>
</evidence>
<dbReference type="Proteomes" id="UP000005408">
    <property type="component" value="Unassembled WGS sequence"/>
</dbReference>
<accession>A0A8W8NMR0</accession>
<dbReference type="GO" id="GO:0000785">
    <property type="term" value="C:chromatin"/>
    <property type="evidence" value="ECO:0007669"/>
    <property type="project" value="TreeGrafter"/>
</dbReference>
<dbReference type="Pfam" id="PF00010">
    <property type="entry name" value="HLH"/>
    <property type="match status" value="1"/>
</dbReference>
<evidence type="ECO:0000256" key="4">
    <source>
        <dbReference type="ARBA" id="ARBA00023163"/>
    </source>
</evidence>